<organism evidence="2 3">
    <name type="scientific">Methanolapillus africanus</name>
    <dbReference type="NCBI Taxonomy" id="3028297"/>
    <lineage>
        <taxon>Archaea</taxon>
        <taxon>Methanobacteriati</taxon>
        <taxon>Methanobacteriota</taxon>
        <taxon>Stenosarchaea group</taxon>
        <taxon>Methanomicrobia</taxon>
        <taxon>Methanosarcinales</taxon>
        <taxon>Methanosarcinaceae</taxon>
        <taxon>Methanolapillus</taxon>
    </lineage>
</organism>
<dbReference type="Proteomes" id="UP001271789">
    <property type="component" value="Unassembled WGS sequence"/>
</dbReference>
<dbReference type="AlphaFoldDB" id="A0AAE4MI55"/>
<dbReference type="InterPro" id="IPR027417">
    <property type="entry name" value="P-loop_NTPase"/>
</dbReference>
<accession>A0AAE4MI55</accession>
<feature type="domain" description="ATPase AAA-type core" evidence="1">
    <location>
        <begin position="45"/>
        <end position="385"/>
    </location>
</feature>
<proteinExistence type="predicted"/>
<evidence type="ECO:0000259" key="1">
    <source>
        <dbReference type="Pfam" id="PF13304"/>
    </source>
</evidence>
<dbReference type="GO" id="GO:0005524">
    <property type="term" value="F:ATP binding"/>
    <property type="evidence" value="ECO:0007669"/>
    <property type="project" value="InterPro"/>
</dbReference>
<evidence type="ECO:0000313" key="2">
    <source>
        <dbReference type="EMBL" id="MDV0447012.1"/>
    </source>
</evidence>
<protein>
    <recommendedName>
        <fullName evidence="1">ATPase AAA-type core domain-containing protein</fullName>
    </recommendedName>
</protein>
<dbReference type="PANTHER" id="PTHR40396:SF1">
    <property type="entry name" value="ATPASE AAA-TYPE CORE DOMAIN-CONTAINING PROTEIN"/>
    <property type="match status" value="1"/>
</dbReference>
<dbReference type="Pfam" id="PF13304">
    <property type="entry name" value="AAA_21"/>
    <property type="match status" value="1"/>
</dbReference>
<gene>
    <name evidence="2" type="ORF">MsAg5_08800</name>
</gene>
<dbReference type="GO" id="GO:0016887">
    <property type="term" value="F:ATP hydrolysis activity"/>
    <property type="evidence" value="ECO:0007669"/>
    <property type="project" value="InterPro"/>
</dbReference>
<dbReference type="PANTHER" id="PTHR40396">
    <property type="entry name" value="ATPASE-LIKE PROTEIN"/>
    <property type="match status" value="1"/>
</dbReference>
<dbReference type="SUPFAM" id="SSF52540">
    <property type="entry name" value="P-loop containing nucleoside triphosphate hydrolases"/>
    <property type="match status" value="1"/>
</dbReference>
<comment type="caution">
    <text evidence="2">The sequence shown here is derived from an EMBL/GenBank/DDBJ whole genome shotgun (WGS) entry which is preliminary data.</text>
</comment>
<reference evidence="2" key="1">
    <citation type="submission" date="2023-06" db="EMBL/GenBank/DDBJ databases">
        <title>Genome sequence of Methanosarcinaceae archaeon Ag5.</title>
        <authorList>
            <person name="Protasov E."/>
            <person name="Platt K."/>
            <person name="Poehlein A."/>
            <person name="Daniel R."/>
            <person name="Brune A."/>
        </authorList>
    </citation>
    <scope>NUCLEOTIDE SEQUENCE</scope>
    <source>
        <strain evidence="2">Ag5</strain>
    </source>
</reference>
<sequence length="455" mass="52865">MIIEFRVKNFLSIKDEQVLSFEADSNTDYEKYFVTEIGGYRLLKVMGIYGANASGKSNILKALDKFLEIGLKSRYMGDNLARTTFSFNSDYDRGNSQLGMDFLIEDSGKFIKYRYEIIYNVLDIVSEKLEYYPNSRPALVYERVQNIENPRGFDFKVPKSMKLKNADKDAIELNTLRNTSVLSSFSRINPIFPQAKKVYNYFSSYLKNTIKTNLSLKDESMNYFEKSYERRNILTELFQKADFDISDVQILNLRKMAEFGIYDHKKEYQAAMDSIMVKETSVFDQYLSLKYDIPKFETYFIHTYQENGEYKSGKLPLSSESLGMVQFFGLAYPLIHALVHPSVLLIDEIENSLHLEIVKYIIMIFLSNATTSQMLFTTQNLLLLDGEIMRKDAIWFTQKQKDGSTELYSLTDFTDLNRSNRNYLKSYLAGNFGAVPDIYQFKLDLDSLKKSESKI</sequence>
<dbReference type="EMBL" id="JAWDKD010000016">
    <property type="protein sequence ID" value="MDV0447012.1"/>
    <property type="molecule type" value="Genomic_DNA"/>
</dbReference>
<dbReference type="Gene3D" id="3.40.50.300">
    <property type="entry name" value="P-loop containing nucleotide triphosphate hydrolases"/>
    <property type="match status" value="1"/>
</dbReference>
<keyword evidence="3" id="KW-1185">Reference proteome</keyword>
<evidence type="ECO:0000313" key="3">
    <source>
        <dbReference type="Proteomes" id="UP001271789"/>
    </source>
</evidence>
<name>A0AAE4MI55_9EURY</name>
<dbReference type="RefSeq" id="WP_420846995.1">
    <property type="nucleotide sequence ID" value="NZ_JAWDKD010000016.1"/>
</dbReference>
<dbReference type="InterPro" id="IPR003959">
    <property type="entry name" value="ATPase_AAA_core"/>
</dbReference>